<dbReference type="SUPFAM" id="SSF55961">
    <property type="entry name" value="Bet v1-like"/>
    <property type="match status" value="1"/>
</dbReference>
<dbReference type="InterPro" id="IPR023393">
    <property type="entry name" value="START-like_dom_sf"/>
</dbReference>
<dbReference type="Gene3D" id="3.30.530.20">
    <property type="match status" value="1"/>
</dbReference>
<dbReference type="OrthoDB" id="8417725at2"/>
<dbReference type="AlphaFoldDB" id="A0A6N8SDU5"/>
<comment type="caution">
    <text evidence="3">The sequence shown here is derived from an EMBL/GenBank/DDBJ whole genome shotgun (WGS) entry which is preliminary data.</text>
</comment>
<reference evidence="3 4" key="1">
    <citation type="submission" date="2019-12" db="EMBL/GenBank/DDBJ databases">
        <title>Shinella kummerowiae sp. nov., a symbiotic bacterium isolated from root nodules of the herbal legume Kummerowia stipulacea.</title>
        <authorList>
            <person name="Gao J."/>
        </authorList>
    </citation>
    <scope>NUCLEOTIDE SEQUENCE [LARGE SCALE GENOMIC DNA]</scope>
    <source>
        <strain evidence="3 4">CCBAU 25048</strain>
    </source>
</reference>
<evidence type="ECO:0000256" key="1">
    <source>
        <dbReference type="ARBA" id="ARBA00006817"/>
    </source>
</evidence>
<dbReference type="InterPro" id="IPR013538">
    <property type="entry name" value="ASHA1/2-like_C"/>
</dbReference>
<feature type="domain" description="Activator of Hsp90 ATPase homologue 1/2-like C-terminal" evidence="2">
    <location>
        <begin position="22"/>
        <end position="141"/>
    </location>
</feature>
<sequence length="265" mass="29160">MPTKFDASGKRWVEMEFLLAGTPEQVWQAMATGPGNAAWFTRAEIEEKIGGQLTFHFMPGVTSGGTVTGWEPPHRFGYVEVGWAENAPPIATEISIVARSGDQCLVRMVHSLFNATDDWDNQMEGFESGWPGFIEVLRLYLSHHAGENAASFQISANAQGEDLVVWRKLLDGLGHEAADAGENWTVEAGETFYGEVTRVRQDAEQRYVLMHIAGDVPGVGLFGIYRMGETVRLSVCRFFYGPKAGETAAAAEPQWQAWLDGIAKS</sequence>
<organism evidence="3 4">
    <name type="scientific">Shinella kummerowiae</name>
    <dbReference type="NCBI Taxonomy" id="417745"/>
    <lineage>
        <taxon>Bacteria</taxon>
        <taxon>Pseudomonadati</taxon>
        <taxon>Pseudomonadota</taxon>
        <taxon>Alphaproteobacteria</taxon>
        <taxon>Hyphomicrobiales</taxon>
        <taxon>Rhizobiaceae</taxon>
        <taxon>Shinella</taxon>
    </lineage>
</organism>
<dbReference type="Pfam" id="PF08327">
    <property type="entry name" value="AHSA1"/>
    <property type="match status" value="1"/>
</dbReference>
<comment type="similarity">
    <text evidence="1">Belongs to the AHA1 family.</text>
</comment>
<dbReference type="CDD" id="cd07814">
    <property type="entry name" value="SRPBCC_CalC_Aha1-like"/>
    <property type="match status" value="1"/>
</dbReference>
<dbReference type="RefSeq" id="WP_160858042.1">
    <property type="nucleotide sequence ID" value="NZ_WUMK01000002.1"/>
</dbReference>
<keyword evidence="4" id="KW-1185">Reference proteome</keyword>
<evidence type="ECO:0000313" key="4">
    <source>
        <dbReference type="Proteomes" id="UP000435802"/>
    </source>
</evidence>
<gene>
    <name evidence="3" type="ORF">GR138_07875</name>
</gene>
<dbReference type="Proteomes" id="UP000435802">
    <property type="component" value="Unassembled WGS sequence"/>
</dbReference>
<protein>
    <submittedName>
        <fullName evidence="3">SRPBCC domain-containing protein</fullName>
    </submittedName>
</protein>
<proteinExistence type="inferred from homology"/>
<evidence type="ECO:0000313" key="3">
    <source>
        <dbReference type="EMBL" id="MXN45102.1"/>
    </source>
</evidence>
<dbReference type="EMBL" id="WUMK01000002">
    <property type="protein sequence ID" value="MXN45102.1"/>
    <property type="molecule type" value="Genomic_DNA"/>
</dbReference>
<name>A0A6N8SDU5_9HYPH</name>
<accession>A0A6N8SDU5</accession>
<evidence type="ECO:0000259" key="2">
    <source>
        <dbReference type="Pfam" id="PF08327"/>
    </source>
</evidence>